<sequence length="129" mass="13283">MAFDPNNPPGFGDKDIPAVKGAAGDAALLDLNSPAYEDIPSAAQGQGGPYGIMECNMAPDLDDEANIASDPEEQVGLVVINGWQVERRDGEGVPATMMEEGDGLCPSEGASSKRLAAGWDLHNNNAVGG</sequence>
<reference evidence="1" key="2">
    <citation type="submission" date="2021-12" db="EMBL/GenBank/DDBJ databases">
        <title>Resequencing data analysis of finger millet.</title>
        <authorList>
            <person name="Hatakeyama M."/>
            <person name="Aluri S."/>
            <person name="Balachadran M.T."/>
            <person name="Sivarajan S.R."/>
            <person name="Poveda L."/>
            <person name="Shimizu-Inatsugi R."/>
            <person name="Schlapbach R."/>
            <person name="Sreeman S.M."/>
            <person name="Shimizu K.K."/>
        </authorList>
    </citation>
    <scope>NUCLEOTIDE SEQUENCE</scope>
</reference>
<protein>
    <submittedName>
        <fullName evidence="1">Uncharacterized protein</fullName>
    </submittedName>
</protein>
<reference evidence="1" key="1">
    <citation type="journal article" date="2018" name="DNA Res.">
        <title>Multiple hybrid de novo genome assembly of finger millet, an orphan allotetraploid crop.</title>
        <authorList>
            <person name="Hatakeyama M."/>
            <person name="Aluri S."/>
            <person name="Balachadran M.T."/>
            <person name="Sivarajan S.R."/>
            <person name="Patrignani A."/>
            <person name="Gruter S."/>
            <person name="Poveda L."/>
            <person name="Shimizu-Inatsugi R."/>
            <person name="Baeten J."/>
            <person name="Francoijs K.J."/>
            <person name="Nataraja K.N."/>
            <person name="Reddy Y.A.N."/>
            <person name="Phadnis S."/>
            <person name="Ravikumar R.L."/>
            <person name="Schlapbach R."/>
            <person name="Sreeman S.M."/>
            <person name="Shimizu K.K."/>
        </authorList>
    </citation>
    <scope>NUCLEOTIDE SEQUENCE</scope>
</reference>
<dbReference type="AlphaFoldDB" id="A0AAV5C8Q3"/>
<evidence type="ECO:0000313" key="2">
    <source>
        <dbReference type="Proteomes" id="UP001054889"/>
    </source>
</evidence>
<gene>
    <name evidence="1" type="primary">ga11113</name>
    <name evidence="1" type="ORF">PR202_ga11113</name>
</gene>
<name>A0AAV5C8Q3_ELECO</name>
<dbReference type="Proteomes" id="UP001054889">
    <property type="component" value="Unassembled WGS sequence"/>
</dbReference>
<evidence type="ECO:0000313" key="1">
    <source>
        <dbReference type="EMBL" id="GJM94468.1"/>
    </source>
</evidence>
<keyword evidence="2" id="KW-1185">Reference proteome</keyword>
<dbReference type="EMBL" id="BQKI01000005">
    <property type="protein sequence ID" value="GJM94468.1"/>
    <property type="molecule type" value="Genomic_DNA"/>
</dbReference>
<accession>A0AAV5C8Q3</accession>
<proteinExistence type="predicted"/>
<comment type="caution">
    <text evidence="1">The sequence shown here is derived from an EMBL/GenBank/DDBJ whole genome shotgun (WGS) entry which is preliminary data.</text>
</comment>
<organism evidence="1 2">
    <name type="scientific">Eleusine coracana subsp. coracana</name>
    <dbReference type="NCBI Taxonomy" id="191504"/>
    <lineage>
        <taxon>Eukaryota</taxon>
        <taxon>Viridiplantae</taxon>
        <taxon>Streptophyta</taxon>
        <taxon>Embryophyta</taxon>
        <taxon>Tracheophyta</taxon>
        <taxon>Spermatophyta</taxon>
        <taxon>Magnoliopsida</taxon>
        <taxon>Liliopsida</taxon>
        <taxon>Poales</taxon>
        <taxon>Poaceae</taxon>
        <taxon>PACMAD clade</taxon>
        <taxon>Chloridoideae</taxon>
        <taxon>Cynodonteae</taxon>
        <taxon>Eleusininae</taxon>
        <taxon>Eleusine</taxon>
    </lineage>
</organism>